<feature type="transmembrane region" description="Helical" evidence="2">
    <location>
        <begin position="61"/>
        <end position="80"/>
    </location>
</feature>
<name>A0A9N9ED72_FUNMO</name>
<sequence>MSCPVQYSHAICILMGIYRRLLVIASSQKISACVALGVSNLSCCSINDNENMSQKSYEARFILVPIKFILMGVVTLFLPLQTDVLQANNNFWSPSSPTSSSSNNGKKRSATDSISTSSIIPIIIPKMTCFVPDEDIPLKANDSLDPLEVIKLAVHTFDKNTIERGSSHSYKSSKHLRIDYEQYKKVPWENDLVIKQSDNQNPLSVLEFLTTAPPSILKENFKRVLDYARTPMFIEVGLYIFHARTIIPKIYIGLAIKCSTGNYMLYITGTINNSIMSG</sequence>
<gene>
    <name evidence="3" type="ORF">FMOSSE_LOCUS12490</name>
</gene>
<proteinExistence type="predicted"/>
<keyword evidence="2" id="KW-1133">Transmembrane helix</keyword>
<feature type="compositionally biased region" description="Low complexity" evidence="1">
    <location>
        <begin position="93"/>
        <end position="104"/>
    </location>
</feature>
<dbReference type="EMBL" id="CAJVPP010006000">
    <property type="protein sequence ID" value="CAG8672622.1"/>
    <property type="molecule type" value="Genomic_DNA"/>
</dbReference>
<accession>A0A9N9ED72</accession>
<reference evidence="3" key="1">
    <citation type="submission" date="2021-06" db="EMBL/GenBank/DDBJ databases">
        <authorList>
            <person name="Kallberg Y."/>
            <person name="Tangrot J."/>
            <person name="Rosling A."/>
        </authorList>
    </citation>
    <scope>NUCLEOTIDE SEQUENCE</scope>
    <source>
        <strain evidence="3">87-6 pot B 2015</strain>
    </source>
</reference>
<keyword evidence="4" id="KW-1185">Reference proteome</keyword>
<evidence type="ECO:0000256" key="1">
    <source>
        <dbReference type="SAM" id="MobiDB-lite"/>
    </source>
</evidence>
<dbReference type="Proteomes" id="UP000789375">
    <property type="component" value="Unassembled WGS sequence"/>
</dbReference>
<feature type="region of interest" description="Disordered" evidence="1">
    <location>
        <begin position="93"/>
        <end position="112"/>
    </location>
</feature>
<evidence type="ECO:0000313" key="3">
    <source>
        <dbReference type="EMBL" id="CAG8672622.1"/>
    </source>
</evidence>
<organism evidence="3 4">
    <name type="scientific">Funneliformis mosseae</name>
    <name type="common">Endomycorrhizal fungus</name>
    <name type="synonym">Glomus mosseae</name>
    <dbReference type="NCBI Taxonomy" id="27381"/>
    <lineage>
        <taxon>Eukaryota</taxon>
        <taxon>Fungi</taxon>
        <taxon>Fungi incertae sedis</taxon>
        <taxon>Mucoromycota</taxon>
        <taxon>Glomeromycotina</taxon>
        <taxon>Glomeromycetes</taxon>
        <taxon>Glomerales</taxon>
        <taxon>Glomeraceae</taxon>
        <taxon>Funneliformis</taxon>
    </lineage>
</organism>
<evidence type="ECO:0000313" key="4">
    <source>
        <dbReference type="Proteomes" id="UP000789375"/>
    </source>
</evidence>
<comment type="caution">
    <text evidence="3">The sequence shown here is derived from an EMBL/GenBank/DDBJ whole genome shotgun (WGS) entry which is preliminary data.</text>
</comment>
<protein>
    <submittedName>
        <fullName evidence="3">14671_t:CDS:1</fullName>
    </submittedName>
</protein>
<evidence type="ECO:0000256" key="2">
    <source>
        <dbReference type="SAM" id="Phobius"/>
    </source>
</evidence>
<keyword evidence="2" id="KW-0472">Membrane</keyword>
<dbReference type="AlphaFoldDB" id="A0A9N9ED72"/>
<keyword evidence="2" id="KW-0812">Transmembrane</keyword>